<dbReference type="Proteomes" id="UP001575105">
    <property type="component" value="Unassembled WGS sequence"/>
</dbReference>
<gene>
    <name evidence="8" type="ORF">ACERK3_17745</name>
</gene>
<keyword evidence="5" id="KW-0812">Transmembrane</keyword>
<keyword evidence="3" id="KW-0813">Transport</keyword>
<dbReference type="PANTHER" id="PTHR30026:SF23">
    <property type="entry name" value="TO APRF-PUTATIVE OUTER MEMBRANE EFFLUX PROTEIN OR SECRETED ALKALINE PHOSPHATASE-RELATED"/>
    <property type="match status" value="1"/>
</dbReference>
<dbReference type="RefSeq" id="WP_425347041.1">
    <property type="nucleotide sequence ID" value="NZ_JBGUBD010000015.1"/>
</dbReference>
<sequence length="493" mass="54721">MTRTFLTWAAVWLMTGSLAWGRDGEGEGDVLTLSVEQAVVLAVQHNRALRVEQLQPSIVGQFERIERASYDPLLLMEVAYGRSAVRTGDDGNIDRASQLLLDARILQRVPTGTVLELEAQHERLSPDGEPTEHVARVGLTVTQALLRGASVGANLVDIRQARLETQISQYELYGFVESLVAEVEQTYWQLVLLKRQIELVGHALEVARTQEDHVERRIAAGALARTELAAARAEVALREEALIVAEAAAQVERLAFLRLVNPPGGPSWDRPVRLLDEPEPLLKTLDEASAHAALAVQLRADLNEAHLRLEQGRLEVRRTRNGLLPRLDLFASLGQTGHADTLGRSWREVDGSRSYDMTVGARFEQALGNREARARYEVARASRRQAAEAVANVRQIVELDVRLAHLEVQRAQEQITATRATRALREATLRAEQAKFAAGSSTVLLVAQAQRDLLESQIAEVQAMVEHRQAVIELYRLDGSLLQRRGVNVRMAE</sequence>
<dbReference type="InterPro" id="IPR003423">
    <property type="entry name" value="OMP_efflux"/>
</dbReference>
<evidence type="ECO:0000256" key="1">
    <source>
        <dbReference type="ARBA" id="ARBA00004442"/>
    </source>
</evidence>
<protein>
    <submittedName>
        <fullName evidence="8">TolC family protein</fullName>
    </submittedName>
</protein>
<evidence type="ECO:0000313" key="9">
    <source>
        <dbReference type="Proteomes" id="UP001575105"/>
    </source>
</evidence>
<comment type="caution">
    <text evidence="8">The sequence shown here is derived from an EMBL/GenBank/DDBJ whole genome shotgun (WGS) entry which is preliminary data.</text>
</comment>
<keyword evidence="9" id="KW-1185">Reference proteome</keyword>
<evidence type="ECO:0000256" key="5">
    <source>
        <dbReference type="ARBA" id="ARBA00022692"/>
    </source>
</evidence>
<keyword evidence="4" id="KW-1134">Transmembrane beta strand</keyword>
<evidence type="ECO:0000256" key="3">
    <source>
        <dbReference type="ARBA" id="ARBA00022448"/>
    </source>
</evidence>
<dbReference type="EMBL" id="JBGUBD010000015">
    <property type="protein sequence ID" value="MFA9480118.1"/>
    <property type="molecule type" value="Genomic_DNA"/>
</dbReference>
<evidence type="ECO:0000256" key="6">
    <source>
        <dbReference type="ARBA" id="ARBA00023136"/>
    </source>
</evidence>
<keyword evidence="7" id="KW-0998">Cell outer membrane</keyword>
<dbReference type="InterPro" id="IPR051906">
    <property type="entry name" value="TolC-like"/>
</dbReference>
<dbReference type="Gene3D" id="1.20.1600.10">
    <property type="entry name" value="Outer membrane efflux proteins (OEP)"/>
    <property type="match status" value="1"/>
</dbReference>
<evidence type="ECO:0000256" key="2">
    <source>
        <dbReference type="ARBA" id="ARBA00007613"/>
    </source>
</evidence>
<comment type="similarity">
    <text evidence="2">Belongs to the outer membrane factor (OMF) (TC 1.B.17) family.</text>
</comment>
<dbReference type="SUPFAM" id="SSF56954">
    <property type="entry name" value="Outer membrane efflux proteins (OEP)"/>
    <property type="match status" value="1"/>
</dbReference>
<evidence type="ECO:0000256" key="7">
    <source>
        <dbReference type="ARBA" id="ARBA00023237"/>
    </source>
</evidence>
<comment type="subcellular location">
    <subcellularLocation>
        <location evidence="1">Cell outer membrane</location>
    </subcellularLocation>
</comment>
<accession>A0ABV4U936</accession>
<dbReference type="PANTHER" id="PTHR30026">
    <property type="entry name" value="OUTER MEMBRANE PROTEIN TOLC"/>
    <property type="match status" value="1"/>
</dbReference>
<evidence type="ECO:0000313" key="8">
    <source>
        <dbReference type="EMBL" id="MFA9480118.1"/>
    </source>
</evidence>
<proteinExistence type="inferred from homology"/>
<dbReference type="Pfam" id="PF02321">
    <property type="entry name" value="OEP"/>
    <property type="match status" value="2"/>
</dbReference>
<organism evidence="8 9">
    <name type="scientific">Natronomicrosphaera hydrolytica</name>
    <dbReference type="NCBI Taxonomy" id="3242702"/>
    <lineage>
        <taxon>Bacteria</taxon>
        <taxon>Pseudomonadati</taxon>
        <taxon>Planctomycetota</taxon>
        <taxon>Phycisphaerae</taxon>
        <taxon>Phycisphaerales</taxon>
        <taxon>Phycisphaeraceae</taxon>
        <taxon>Natronomicrosphaera</taxon>
    </lineage>
</organism>
<reference evidence="8 9" key="1">
    <citation type="submission" date="2024-08" db="EMBL/GenBank/DDBJ databases">
        <title>Whole-genome sequencing of halo(alkali)philic microorganisms from hypersaline lakes.</title>
        <authorList>
            <person name="Sorokin D.Y."/>
            <person name="Merkel A.Y."/>
            <person name="Messina E."/>
            <person name="Yakimov M."/>
        </authorList>
    </citation>
    <scope>NUCLEOTIDE SEQUENCE [LARGE SCALE GENOMIC DNA]</scope>
    <source>
        <strain evidence="8 9">AB-hyl4</strain>
    </source>
</reference>
<evidence type="ECO:0000256" key="4">
    <source>
        <dbReference type="ARBA" id="ARBA00022452"/>
    </source>
</evidence>
<name>A0ABV4U936_9BACT</name>
<keyword evidence="6" id="KW-0472">Membrane</keyword>